<organism evidence="1 2">
    <name type="scientific">Oxalicibacterium solurbis</name>
    <dbReference type="NCBI Taxonomy" id="69280"/>
    <lineage>
        <taxon>Bacteria</taxon>
        <taxon>Pseudomonadati</taxon>
        <taxon>Pseudomonadota</taxon>
        <taxon>Betaproteobacteria</taxon>
        <taxon>Burkholderiales</taxon>
        <taxon>Oxalobacteraceae</taxon>
        <taxon>Oxalicibacterium</taxon>
    </lineage>
</organism>
<dbReference type="RefSeq" id="WP_188419081.1">
    <property type="nucleotide sequence ID" value="NZ_BMDP01000001.1"/>
</dbReference>
<gene>
    <name evidence="1" type="ORF">GCM10011430_01560</name>
</gene>
<evidence type="ECO:0000313" key="2">
    <source>
        <dbReference type="Proteomes" id="UP000627205"/>
    </source>
</evidence>
<proteinExistence type="predicted"/>
<dbReference type="EMBL" id="BMDP01000001">
    <property type="protein sequence ID" value="GGI52982.1"/>
    <property type="molecule type" value="Genomic_DNA"/>
</dbReference>
<dbReference type="AlphaFoldDB" id="A0A8J3F2X4"/>
<dbReference type="Proteomes" id="UP000627205">
    <property type="component" value="Unassembled WGS sequence"/>
</dbReference>
<reference evidence="1" key="1">
    <citation type="journal article" date="2014" name="Int. J. Syst. Evol. Microbiol.">
        <title>Complete genome sequence of Corynebacterium casei LMG S-19264T (=DSM 44701T), isolated from a smear-ripened cheese.</title>
        <authorList>
            <consortium name="US DOE Joint Genome Institute (JGI-PGF)"/>
            <person name="Walter F."/>
            <person name="Albersmeier A."/>
            <person name="Kalinowski J."/>
            <person name="Ruckert C."/>
        </authorList>
    </citation>
    <scope>NUCLEOTIDE SEQUENCE</scope>
    <source>
        <strain evidence="1">CCM 7664</strain>
    </source>
</reference>
<sequence length="154" mass="17334">MVTLFDFEQNGGYALRRIPMIMRLKLDVCCLRISLAAWQALSRDEREELVAMPFASDEQRATFRTRLATMLAPHADDPEMAVEQAGIDPSPAWQQKDTVPQDVIDTLDALSLPAITQVQWANLNELQRFALSKLTRPGHRNAKLLSALREFGLG</sequence>
<evidence type="ECO:0000313" key="1">
    <source>
        <dbReference type="EMBL" id="GGI52982.1"/>
    </source>
</evidence>
<keyword evidence="2" id="KW-1185">Reference proteome</keyword>
<dbReference type="InterPro" id="IPR013481">
    <property type="entry name" value="NarM"/>
</dbReference>
<reference evidence="1" key="2">
    <citation type="submission" date="2020-09" db="EMBL/GenBank/DDBJ databases">
        <authorList>
            <person name="Sun Q."/>
            <person name="Sedlacek I."/>
        </authorList>
    </citation>
    <scope>NUCLEOTIDE SEQUENCE</scope>
    <source>
        <strain evidence="1">CCM 7664</strain>
    </source>
</reference>
<dbReference type="NCBIfam" id="TIGR02664">
    <property type="entry name" value="nitr_red_assoc"/>
    <property type="match status" value="1"/>
</dbReference>
<accession>A0A8J3F2X4</accession>
<name>A0A8J3F2X4_9BURK</name>
<protein>
    <recommendedName>
        <fullName evidence="3">Nitrate reductase associated protein</fullName>
    </recommendedName>
</protein>
<evidence type="ECO:0008006" key="3">
    <source>
        <dbReference type="Google" id="ProtNLM"/>
    </source>
</evidence>
<comment type="caution">
    <text evidence="1">The sequence shown here is derived from an EMBL/GenBank/DDBJ whole genome shotgun (WGS) entry which is preliminary data.</text>
</comment>
<dbReference type="Pfam" id="PF09655">
    <property type="entry name" value="Nitr_red_assoc"/>
    <property type="match status" value="1"/>
</dbReference>